<dbReference type="PANTHER" id="PTHR33678:SF1">
    <property type="entry name" value="BLL1576 PROTEIN"/>
    <property type="match status" value="1"/>
</dbReference>
<protein>
    <submittedName>
        <fullName evidence="3">Uncharacterized protein</fullName>
    </submittedName>
</protein>
<organism evidence="3">
    <name type="scientific">Methylobacterium bullatum</name>
    <dbReference type="NCBI Taxonomy" id="570505"/>
    <lineage>
        <taxon>Bacteria</taxon>
        <taxon>Pseudomonadati</taxon>
        <taxon>Pseudomonadota</taxon>
        <taxon>Alphaproteobacteria</taxon>
        <taxon>Hyphomicrobiales</taxon>
        <taxon>Methylobacteriaceae</taxon>
        <taxon>Methylobacterium</taxon>
    </lineage>
</organism>
<dbReference type="InterPro" id="IPR052344">
    <property type="entry name" value="Transposase-related"/>
</dbReference>
<dbReference type="AlphaFoldDB" id="A0A679K1J1"/>
<keyword evidence="3" id="KW-0614">Plasmid</keyword>
<dbReference type="PANTHER" id="PTHR33678">
    <property type="entry name" value="BLL1576 PROTEIN"/>
    <property type="match status" value="1"/>
</dbReference>
<accession>A0A679K1J1</accession>
<dbReference type="InterPro" id="IPR004291">
    <property type="entry name" value="Transposase_IS66_central"/>
</dbReference>
<geneLocation type="plasmid" evidence="3">
    <name>1</name>
</geneLocation>
<evidence type="ECO:0000313" key="3">
    <source>
        <dbReference type="EMBL" id="CAA2138930.1"/>
    </source>
</evidence>
<feature type="domain" description="Transposase IS66 C-terminal" evidence="2">
    <location>
        <begin position="79"/>
        <end position="116"/>
    </location>
</feature>
<reference evidence="3" key="1">
    <citation type="submission" date="2019-12" db="EMBL/GenBank/DDBJ databases">
        <authorList>
            <person name="Cremers G."/>
        </authorList>
    </citation>
    <scope>NUCLEOTIDE SEQUENCE</scope>
    <source>
        <strain evidence="3">Mbul2</strain>
        <plasmid evidence="3">1</plasmid>
    </source>
</reference>
<evidence type="ECO:0000259" key="1">
    <source>
        <dbReference type="Pfam" id="PF03050"/>
    </source>
</evidence>
<dbReference type="Pfam" id="PF13817">
    <property type="entry name" value="DDE_Tnp_IS66_C"/>
    <property type="match status" value="1"/>
</dbReference>
<name>A0A679K1J1_9HYPH</name>
<gene>
    <name evidence="3" type="ORF">MBLL_01374</name>
</gene>
<sequence length="128" mass="14345">MRTWAEAILPQLSGPSDLAKAFRYMLSRWRALTRVFDDGRIGLDNNPAERALRGVAVGRKNYLFAGSDRGAERAAAFYTLIETAKLNGLDTEAYLRDVLTRIAEYPARRLGDLLPWNWGPFTALDQAA</sequence>
<dbReference type="InterPro" id="IPR039552">
    <property type="entry name" value="IS66_C"/>
</dbReference>
<evidence type="ECO:0000259" key="2">
    <source>
        <dbReference type="Pfam" id="PF13817"/>
    </source>
</evidence>
<dbReference type="EMBL" id="LR743510">
    <property type="protein sequence ID" value="CAA2138930.1"/>
    <property type="molecule type" value="Genomic_DNA"/>
</dbReference>
<dbReference type="Pfam" id="PF03050">
    <property type="entry name" value="DDE_Tnp_IS66"/>
    <property type="match status" value="1"/>
</dbReference>
<proteinExistence type="predicted"/>
<feature type="domain" description="Transposase IS66 central" evidence="1">
    <location>
        <begin position="2"/>
        <end position="72"/>
    </location>
</feature>